<dbReference type="InterPro" id="IPR041033">
    <property type="entry name" value="SpaA_PFL_dom_1"/>
</dbReference>
<protein>
    <submittedName>
        <fullName evidence="6">GEVED domain-containing protein</fullName>
    </submittedName>
</protein>
<evidence type="ECO:0000259" key="2">
    <source>
        <dbReference type="Pfam" id="PF17802"/>
    </source>
</evidence>
<dbReference type="InterPro" id="IPR047589">
    <property type="entry name" value="DUF11_rpt"/>
</dbReference>
<feature type="domain" description="DUF7927" evidence="5">
    <location>
        <begin position="568"/>
        <end position="693"/>
    </location>
</feature>
<dbReference type="RefSeq" id="WP_245232892.1">
    <property type="nucleotide sequence ID" value="NZ_JBBMFV010000004.1"/>
</dbReference>
<evidence type="ECO:0000256" key="1">
    <source>
        <dbReference type="SAM" id="Phobius"/>
    </source>
</evidence>
<feature type="transmembrane region" description="Helical" evidence="1">
    <location>
        <begin position="827"/>
        <end position="847"/>
    </location>
</feature>
<reference evidence="6 7" key="1">
    <citation type="journal article" date="2024" name="Appl. Microbiol. Biotechnol.">
        <title>Biosynthetic gene clusters with biotechnological applications in novel Antarctic isolates from Actinomycetota.</title>
        <authorList>
            <person name="Bruna P."/>
            <person name="Nunez-Montero K."/>
            <person name="Contreras M.J."/>
            <person name="Leal K."/>
            <person name="Garcia M."/>
            <person name="Abanto M."/>
            <person name="Barrientos L."/>
        </authorList>
    </citation>
    <scope>NUCLEOTIDE SEQUENCE [LARGE SCALE GENOMIC DNA]</scope>
    <source>
        <strain evidence="6 7">Se16.17</strain>
    </source>
</reference>
<dbReference type="Pfam" id="PF20009">
    <property type="entry name" value="GEVED"/>
    <property type="match status" value="1"/>
</dbReference>
<sequence length="860" mass="86516">MKSPLGKAMAFFAVLMVLLGTLSFGVFGPGTAAQAYQVPTAAPVISNGIATTTMPGSGLTTTYSASGLTDVFGGSTLGSRGFVPSDYNQGLVGTLPTVEFSTDAVNNCATTGPCSGLGSITINFSQPVRNPVLNLAGLGGNSAWDEGLNGSIDRISQLHAVLGLATTGLTMTKLSGGNLSVSGNTITAVNDSTSARCNTVVQSSTPQPPDAGATAACGSVRINGLVSTLTFNVSAVFTRTTSALPGYSDNDPQSSLHSEDNYVMTLTVPQDFGDAPTSYDQNNAASAVLSDVTLGPSVTEDNAQVANGTVSPNASATAALDQDNGVVLTPMTLGATSYSTTVAISGAGKAGTTCGWIDFDKDAIFDNPAERACATFAAGATSATLTWATIPGGMTAGTTYARFRIGYTATQIQSPIGASNSGEVEDYVFTIAPAPAPAISLVKSVDKTTLVAGQTATYTFVATNTGNVTLTGVVITETQFSGTGTMSSLTYTWPGIAGTLLAGQSVTATATYVVTQADVTSGLLTNTAKVTGTPPVGVPVTATSKAQVTAPPAWVISKGATVGGVTNPLVSAGQTIVYTVTATSTSGQITGVVLTDNLANVLDQATFVAGSATLKIGTAAATPVANPANGSTTLTTAAFTLPAGATATLSYSVVVKADAWSEELINTVTGSGSVPPSRCATGVTPIAPECITTHRVTAKFLIEKLGESSDSSWVAMNGSSWVLKTDAAGMPGTNAAYTVTAIPGQTGQFQVEGIKPGTYWLEETKAPAGFNLLAEAVRFTVAADGVVTLGQGSGSGVVTSADQDGDGIFLVSVRDVPALQMPETGGIGYWPFALAGSATLLAAAVLASGNLRRRKDQPAT</sequence>
<dbReference type="EMBL" id="JBBMFV010000004">
    <property type="protein sequence ID" value="MEO3940676.1"/>
    <property type="molecule type" value="Genomic_DNA"/>
</dbReference>
<dbReference type="Pfam" id="PF17802">
    <property type="entry name" value="SpaA"/>
    <property type="match status" value="1"/>
</dbReference>
<gene>
    <name evidence="6" type="ORF">V3C41_06290</name>
</gene>
<name>A0ABV0GQ74_PAENI</name>
<organism evidence="6 7">
    <name type="scientific">Paenarthrobacter nicotinovorans</name>
    <name type="common">Arthrobacter nicotinovorans</name>
    <dbReference type="NCBI Taxonomy" id="29320"/>
    <lineage>
        <taxon>Bacteria</taxon>
        <taxon>Bacillati</taxon>
        <taxon>Actinomycetota</taxon>
        <taxon>Actinomycetes</taxon>
        <taxon>Micrococcales</taxon>
        <taxon>Micrococcaceae</taxon>
        <taxon>Paenarthrobacter</taxon>
    </lineage>
</organism>
<feature type="domain" description="SpaA-like prealbumin fold" evidence="2">
    <location>
        <begin position="738"/>
        <end position="788"/>
    </location>
</feature>
<dbReference type="InterPro" id="IPR013783">
    <property type="entry name" value="Ig-like_fold"/>
</dbReference>
<evidence type="ECO:0000259" key="3">
    <source>
        <dbReference type="Pfam" id="PF20009"/>
    </source>
</evidence>
<evidence type="ECO:0000313" key="7">
    <source>
        <dbReference type="Proteomes" id="UP001448614"/>
    </source>
</evidence>
<feature type="domain" description="GEVED" evidence="3">
    <location>
        <begin position="355"/>
        <end position="429"/>
    </location>
</feature>
<accession>A0ABV0GQ74</accession>
<evidence type="ECO:0000313" key="6">
    <source>
        <dbReference type="EMBL" id="MEO3940676.1"/>
    </source>
</evidence>
<dbReference type="Gene3D" id="2.60.40.10">
    <property type="entry name" value="Immunoglobulins"/>
    <property type="match status" value="1"/>
</dbReference>
<evidence type="ECO:0000259" key="5">
    <source>
        <dbReference type="Pfam" id="PF25549"/>
    </source>
</evidence>
<keyword evidence="1" id="KW-1133">Transmembrane helix</keyword>
<feature type="domain" description="DUF7507" evidence="4">
    <location>
        <begin position="436"/>
        <end position="542"/>
    </location>
</feature>
<dbReference type="NCBIfam" id="TIGR01451">
    <property type="entry name" value="B_ant_repeat"/>
    <property type="match status" value="2"/>
</dbReference>
<keyword evidence="1" id="KW-0472">Membrane</keyword>
<dbReference type="InterPro" id="IPR057687">
    <property type="entry name" value="DUF7927"/>
</dbReference>
<dbReference type="InterPro" id="IPR055354">
    <property type="entry name" value="DUF7507"/>
</dbReference>
<dbReference type="Proteomes" id="UP001448614">
    <property type="component" value="Unassembled WGS sequence"/>
</dbReference>
<dbReference type="InterPro" id="IPR045474">
    <property type="entry name" value="GEVED"/>
</dbReference>
<evidence type="ECO:0000259" key="4">
    <source>
        <dbReference type="Pfam" id="PF24346"/>
    </source>
</evidence>
<keyword evidence="7" id="KW-1185">Reference proteome</keyword>
<comment type="caution">
    <text evidence="6">The sequence shown here is derived from an EMBL/GenBank/DDBJ whole genome shotgun (WGS) entry which is preliminary data.</text>
</comment>
<proteinExistence type="predicted"/>
<dbReference type="Pfam" id="PF25549">
    <property type="entry name" value="DUF7927"/>
    <property type="match status" value="1"/>
</dbReference>
<keyword evidence="1" id="KW-0812">Transmembrane</keyword>
<dbReference type="Pfam" id="PF24346">
    <property type="entry name" value="DUF7507"/>
    <property type="match status" value="1"/>
</dbReference>